<evidence type="ECO:0000313" key="2">
    <source>
        <dbReference type="Proteomes" id="UP001597362"/>
    </source>
</evidence>
<keyword evidence="2" id="KW-1185">Reference proteome</keyword>
<dbReference type="EMBL" id="JBHUHO010000003">
    <property type="protein sequence ID" value="MFD2114303.1"/>
    <property type="molecule type" value="Genomic_DNA"/>
</dbReference>
<sequence>MMMQFKAVEPKLHNVLFFVISLVGYMINKSVLLLIFAIVFILLTNIKYIFDVGDHQMSFTTYLFGLKVMRRTVTADNVKFIAVKREGFYRKVVLIRLNKGFRWKITRFFPDNFDEYVQNFAVANAIKFKNFS</sequence>
<evidence type="ECO:0000313" key="1">
    <source>
        <dbReference type="EMBL" id="MFD2114303.1"/>
    </source>
</evidence>
<accession>A0ABW4YF60</accession>
<organism evidence="1 2">
    <name type="scientific">Paenibacillus yanchengensis</name>
    <dbReference type="NCBI Taxonomy" id="2035833"/>
    <lineage>
        <taxon>Bacteria</taxon>
        <taxon>Bacillati</taxon>
        <taxon>Bacillota</taxon>
        <taxon>Bacilli</taxon>
        <taxon>Bacillales</taxon>
        <taxon>Paenibacillaceae</taxon>
        <taxon>Paenibacillus</taxon>
    </lineage>
</organism>
<name>A0ABW4YF60_9BACL</name>
<proteinExistence type="predicted"/>
<gene>
    <name evidence="1" type="ORF">ACFSJH_00860</name>
</gene>
<reference evidence="2" key="1">
    <citation type="journal article" date="2019" name="Int. J. Syst. Evol. Microbiol.">
        <title>The Global Catalogue of Microorganisms (GCM) 10K type strain sequencing project: providing services to taxonomists for standard genome sequencing and annotation.</title>
        <authorList>
            <consortium name="The Broad Institute Genomics Platform"/>
            <consortium name="The Broad Institute Genome Sequencing Center for Infectious Disease"/>
            <person name="Wu L."/>
            <person name="Ma J."/>
        </authorList>
    </citation>
    <scope>NUCLEOTIDE SEQUENCE [LARGE SCALE GENOMIC DNA]</scope>
    <source>
        <strain evidence="2">GH52</strain>
    </source>
</reference>
<comment type="caution">
    <text evidence="1">The sequence shown here is derived from an EMBL/GenBank/DDBJ whole genome shotgun (WGS) entry which is preliminary data.</text>
</comment>
<protein>
    <submittedName>
        <fullName evidence="1">Uncharacterized protein</fullName>
    </submittedName>
</protein>
<dbReference type="Proteomes" id="UP001597362">
    <property type="component" value="Unassembled WGS sequence"/>
</dbReference>
<dbReference type="RefSeq" id="WP_377769276.1">
    <property type="nucleotide sequence ID" value="NZ_JBHUHO010000003.1"/>
</dbReference>